<evidence type="ECO:0000256" key="1">
    <source>
        <dbReference type="SAM" id="Phobius"/>
    </source>
</evidence>
<protein>
    <submittedName>
        <fullName evidence="2">Uncharacterized protein</fullName>
    </submittedName>
</protein>
<feature type="transmembrane region" description="Helical" evidence="1">
    <location>
        <begin position="7"/>
        <end position="26"/>
    </location>
</feature>
<organism evidence="2 3">
    <name type="scientific">Microlunatus aurantiacus</name>
    <dbReference type="NCBI Taxonomy" id="446786"/>
    <lineage>
        <taxon>Bacteria</taxon>
        <taxon>Bacillati</taxon>
        <taxon>Actinomycetota</taxon>
        <taxon>Actinomycetes</taxon>
        <taxon>Propionibacteriales</taxon>
        <taxon>Propionibacteriaceae</taxon>
        <taxon>Microlunatus</taxon>
    </lineage>
</organism>
<name>A0ABP7CNB3_9ACTN</name>
<keyword evidence="1" id="KW-0812">Transmembrane</keyword>
<feature type="transmembrane region" description="Helical" evidence="1">
    <location>
        <begin position="38"/>
        <end position="55"/>
    </location>
</feature>
<evidence type="ECO:0000313" key="3">
    <source>
        <dbReference type="Proteomes" id="UP001500051"/>
    </source>
</evidence>
<accession>A0ABP7CNB3</accession>
<comment type="caution">
    <text evidence="2">The sequence shown here is derived from an EMBL/GenBank/DDBJ whole genome shotgun (WGS) entry which is preliminary data.</text>
</comment>
<dbReference type="RefSeq" id="WP_344810533.1">
    <property type="nucleotide sequence ID" value="NZ_BAAAYX010000002.1"/>
</dbReference>
<proteinExistence type="predicted"/>
<keyword evidence="1" id="KW-0472">Membrane</keyword>
<dbReference type="Proteomes" id="UP001500051">
    <property type="component" value="Unassembled WGS sequence"/>
</dbReference>
<keyword evidence="1" id="KW-1133">Transmembrane helix</keyword>
<gene>
    <name evidence="2" type="ORF">GCM10022204_03440</name>
</gene>
<sequence length="59" mass="6231">MKRRDTVALIFGLILTGVALCSLWFAFTGALDWELVKLATPIGLVVIGIAGLAVSRTGD</sequence>
<keyword evidence="3" id="KW-1185">Reference proteome</keyword>
<evidence type="ECO:0000313" key="2">
    <source>
        <dbReference type="EMBL" id="GAA3691514.1"/>
    </source>
</evidence>
<dbReference type="EMBL" id="BAAAYX010000002">
    <property type="protein sequence ID" value="GAA3691514.1"/>
    <property type="molecule type" value="Genomic_DNA"/>
</dbReference>
<reference evidence="3" key="1">
    <citation type="journal article" date="2019" name="Int. J. Syst. Evol. Microbiol.">
        <title>The Global Catalogue of Microorganisms (GCM) 10K type strain sequencing project: providing services to taxonomists for standard genome sequencing and annotation.</title>
        <authorList>
            <consortium name="The Broad Institute Genomics Platform"/>
            <consortium name="The Broad Institute Genome Sequencing Center for Infectious Disease"/>
            <person name="Wu L."/>
            <person name="Ma J."/>
        </authorList>
    </citation>
    <scope>NUCLEOTIDE SEQUENCE [LARGE SCALE GENOMIC DNA]</scope>
    <source>
        <strain evidence="3">JCM 16548</strain>
    </source>
</reference>